<dbReference type="Pfam" id="PF10551">
    <property type="entry name" value="MULE"/>
    <property type="match status" value="1"/>
</dbReference>
<sequence>MPSQQKSASLMPSTQYSAFECTFGYGSMPNYGNYFFSDTEEQMFPTTESYSPFRDCDDIDCDHPLDDIEAMSQFQEDNDPRQNWVASDTRTAGNCSSSGIYVRQLFSMKEQLYTELSIFASRDKFAFKVDRSCIKGFMQLIRRVIAVDESHLKRKYGGNLLIATCLDENNQMYPITIGIVDLENNVSWEWFVMRLHEVIGDMQELVFISNCCTSIRKAVYKPTRASIKGSLLDRASIESGDGGLEDWRHGGGAADPILSSNKSIDRGHDPRESASVGAILGGSCCVWRGPCGYRLAAVGCERQRQCVGVVVYVADQQWAGFFSLSACAMCYCCLAGNVNGNVCL</sequence>
<evidence type="ECO:0000313" key="2">
    <source>
        <dbReference type="EMBL" id="KAK9199126.1"/>
    </source>
</evidence>
<comment type="caution">
    <text evidence="2">The sequence shown here is derived from an EMBL/GenBank/DDBJ whole genome shotgun (WGS) entry which is preliminary data.</text>
</comment>
<dbReference type="PANTHER" id="PTHR31973">
    <property type="entry name" value="POLYPROTEIN, PUTATIVE-RELATED"/>
    <property type="match status" value="1"/>
</dbReference>
<evidence type="ECO:0000313" key="3">
    <source>
        <dbReference type="Proteomes" id="UP001428341"/>
    </source>
</evidence>
<dbReference type="AlphaFoldDB" id="A0AAP0M5F9"/>
<evidence type="ECO:0000259" key="1">
    <source>
        <dbReference type="Pfam" id="PF10551"/>
    </source>
</evidence>
<dbReference type="InterPro" id="IPR018289">
    <property type="entry name" value="MULE_transposase_dom"/>
</dbReference>
<name>A0AAP0M5F9_9ROSI</name>
<dbReference type="Proteomes" id="UP001428341">
    <property type="component" value="Unassembled WGS sequence"/>
</dbReference>
<feature type="domain" description="MULE transposase" evidence="1">
    <location>
        <begin position="144"/>
        <end position="219"/>
    </location>
</feature>
<gene>
    <name evidence="2" type="ORF">WN944_014313</name>
</gene>
<keyword evidence="3" id="KW-1185">Reference proteome</keyword>
<dbReference type="PANTHER" id="PTHR31973:SF195">
    <property type="entry name" value="MUDR FAMILY TRANSPOSASE"/>
    <property type="match status" value="1"/>
</dbReference>
<proteinExistence type="predicted"/>
<organism evidence="2 3">
    <name type="scientific">Citrus x changshan-huyou</name>
    <dbReference type="NCBI Taxonomy" id="2935761"/>
    <lineage>
        <taxon>Eukaryota</taxon>
        <taxon>Viridiplantae</taxon>
        <taxon>Streptophyta</taxon>
        <taxon>Embryophyta</taxon>
        <taxon>Tracheophyta</taxon>
        <taxon>Spermatophyta</taxon>
        <taxon>Magnoliopsida</taxon>
        <taxon>eudicotyledons</taxon>
        <taxon>Gunneridae</taxon>
        <taxon>Pentapetalae</taxon>
        <taxon>rosids</taxon>
        <taxon>malvids</taxon>
        <taxon>Sapindales</taxon>
        <taxon>Rutaceae</taxon>
        <taxon>Aurantioideae</taxon>
        <taxon>Citrus</taxon>
    </lineage>
</organism>
<accession>A0AAP0M5F9</accession>
<reference evidence="2 3" key="1">
    <citation type="submission" date="2024-05" db="EMBL/GenBank/DDBJ databases">
        <title>Haplotype-resolved chromosome-level genome assembly of Huyou (Citrus changshanensis).</title>
        <authorList>
            <person name="Miao C."/>
            <person name="Chen W."/>
            <person name="Wu Y."/>
            <person name="Wang L."/>
            <person name="Zhao S."/>
            <person name="Grierson D."/>
            <person name="Xu C."/>
            <person name="Chen K."/>
        </authorList>
    </citation>
    <scope>NUCLEOTIDE SEQUENCE [LARGE SCALE GENOMIC DNA]</scope>
    <source>
        <strain evidence="2">01-14</strain>
        <tissue evidence="2">Leaf</tissue>
    </source>
</reference>
<protein>
    <recommendedName>
        <fullName evidence="1">MULE transposase domain-containing protein</fullName>
    </recommendedName>
</protein>
<dbReference type="EMBL" id="JBCGBO010000005">
    <property type="protein sequence ID" value="KAK9199126.1"/>
    <property type="molecule type" value="Genomic_DNA"/>
</dbReference>